<dbReference type="InterPro" id="IPR011635">
    <property type="entry name" value="CARDB"/>
</dbReference>
<protein>
    <recommendedName>
        <fullName evidence="2">CARDB domain-containing protein</fullName>
    </recommendedName>
</protein>
<feature type="domain" description="CARDB" evidence="2">
    <location>
        <begin position="585"/>
        <end position="667"/>
    </location>
</feature>
<evidence type="ECO:0000256" key="1">
    <source>
        <dbReference type="SAM" id="SignalP"/>
    </source>
</evidence>
<dbReference type="InterPro" id="IPR013783">
    <property type="entry name" value="Ig-like_fold"/>
</dbReference>
<comment type="caution">
    <text evidence="3">The sequence shown here is derived from an EMBL/GenBank/DDBJ whole genome shotgun (WGS) entry which is preliminary data.</text>
</comment>
<evidence type="ECO:0000313" key="4">
    <source>
        <dbReference type="Proteomes" id="UP000823598"/>
    </source>
</evidence>
<dbReference type="Proteomes" id="UP000823598">
    <property type="component" value="Unassembled WGS sequence"/>
</dbReference>
<accession>A0A9D9ISA3</accession>
<gene>
    <name evidence="3" type="ORF">IAB88_09230</name>
</gene>
<proteinExistence type="predicted"/>
<dbReference type="EMBL" id="JADIMC010000111">
    <property type="protein sequence ID" value="MBO8477159.1"/>
    <property type="molecule type" value="Genomic_DNA"/>
</dbReference>
<keyword evidence="1" id="KW-0732">Signal</keyword>
<feature type="non-terminal residue" evidence="3">
    <location>
        <position position="1121"/>
    </location>
</feature>
<dbReference type="InterPro" id="IPR008969">
    <property type="entry name" value="CarboxyPept-like_regulatory"/>
</dbReference>
<dbReference type="Gene3D" id="2.60.40.10">
    <property type="entry name" value="Immunoglobulins"/>
    <property type="match status" value="2"/>
</dbReference>
<feature type="chain" id="PRO_5039726133" description="CARDB domain-containing protein" evidence="1">
    <location>
        <begin position="22"/>
        <end position="1121"/>
    </location>
</feature>
<sequence length="1121" mass="122017">MRKIYSLLAMMVLALGIPAVAQESIQNYVEGFDNLDTSNHEFAPKGWGHIVDNYSDWYGGEDYYVEYSNPETGGQDGGAYLSIGSQQLGSGWDTETVDDLLVTPAVSGNVSLYVKLEKMGGSIKFYTCTKQGNSFTKGAEYSVTLPELSETEWTQVTLPSVPEGTYLGIRGENVGIDNFTADNATIVLRRELTIENVTLVSDDEIDADESGNVTLTFTVKIANTGEVDFNPGDENYSVSIVNYSQDNAVVGTQAIDFPLAAGATSDEFEVSAVMAVTENVRDRYDVMENIGGTTGFGGWVEVFPYESDFFLSFKDEAEVLEPGTEVQFGLSQTDVTKGFRLRNNSGGAPATITDIALPEGFSSKITDESGAEKTLPVVIPAHDELELSVTMLSAVPGSKSGDMVIKAEGYKDFVFPVSGQIVDPSKLYVNFEDNKFPVGTYVEGSSWSISDFPAEAGLESNRYCAENGLSSDEMDKLILPKVHVASGETMVFSAARRSNSSVVKVYYSSDRSDWHLVRSLSADSEAAEEDLLPDTKVGTASYDSYAFKQYTIDKIPEGDWYIAFESGYARIDDIMGYTLLEIPAADLVVDCKFPETATVNYDYKVALGIQNIGNPIEEGQLTAKFYLENNVVKEVPVPAMATGESAAVDVVYTPRKAGQYNIKVTIEGLDCTFSAENQITVAQETPVANVQVGTSTTDSQNTPLCLNYKNSETETIYTKDLIGLPAGTMIQKIIFRGYNTRETHTTHVSAWIENTADGVFAGAPETSYSVPVDEMTQVYDGDYTFELKGESDNMADMLVFELEEPFEYTGENLRVVVRSSADSFKMIYFDADNNVGDASIMRRTDNGVLAEQSWSLQSEMPVMTLQVEKELTVLSGKVVSSKDQSAIEGAQVKLVSGNVEYSGVTDGEGEYSIGVYQDTKEYTVIAEKEGYFRYEGQISFPEGSTTKNISMDVATGFRLVSANVPATAMVNHAYTATVVIENGVEKAPGSYTAELYVGGEVVASDNEATLATSKNHTFTFSYTPHSDGTFPAYVKLTSSYGTTQTEEVQLVIAKESAEAIVQVGEVVEVTDDAGPIESFRRFSRGEMIYTKDLIGLAEGSKIVSLQFKGYLSSKSTNIALR</sequence>
<dbReference type="Pfam" id="PF07705">
    <property type="entry name" value="CARDB"/>
    <property type="match status" value="1"/>
</dbReference>
<reference evidence="3" key="1">
    <citation type="submission" date="2020-10" db="EMBL/GenBank/DDBJ databases">
        <authorList>
            <person name="Gilroy R."/>
        </authorList>
    </citation>
    <scope>NUCLEOTIDE SEQUENCE</scope>
    <source>
        <strain evidence="3">6919</strain>
    </source>
</reference>
<dbReference type="SUPFAM" id="SSF49464">
    <property type="entry name" value="Carboxypeptidase regulatory domain-like"/>
    <property type="match status" value="1"/>
</dbReference>
<evidence type="ECO:0000259" key="2">
    <source>
        <dbReference type="Pfam" id="PF07705"/>
    </source>
</evidence>
<evidence type="ECO:0000313" key="3">
    <source>
        <dbReference type="EMBL" id="MBO8477159.1"/>
    </source>
</evidence>
<dbReference type="AlphaFoldDB" id="A0A9D9ISA3"/>
<organism evidence="3 4">
    <name type="scientific">Candidatus Limisoma faecipullorum</name>
    <dbReference type="NCBI Taxonomy" id="2840854"/>
    <lineage>
        <taxon>Bacteria</taxon>
        <taxon>Pseudomonadati</taxon>
        <taxon>Bacteroidota</taxon>
        <taxon>Bacteroidia</taxon>
        <taxon>Bacteroidales</taxon>
        <taxon>Candidatus Limisoma</taxon>
    </lineage>
</organism>
<dbReference type="Gene3D" id="2.60.40.1120">
    <property type="entry name" value="Carboxypeptidase-like, regulatory domain"/>
    <property type="match status" value="1"/>
</dbReference>
<name>A0A9D9ISA3_9BACT</name>
<reference evidence="3" key="2">
    <citation type="journal article" date="2021" name="PeerJ">
        <title>Extensive microbial diversity within the chicken gut microbiome revealed by metagenomics and culture.</title>
        <authorList>
            <person name="Gilroy R."/>
            <person name="Ravi A."/>
            <person name="Getino M."/>
            <person name="Pursley I."/>
            <person name="Horton D.L."/>
            <person name="Alikhan N.F."/>
            <person name="Baker D."/>
            <person name="Gharbi K."/>
            <person name="Hall N."/>
            <person name="Watson M."/>
            <person name="Adriaenssens E.M."/>
            <person name="Foster-Nyarko E."/>
            <person name="Jarju S."/>
            <person name="Secka A."/>
            <person name="Antonio M."/>
            <person name="Oren A."/>
            <person name="Chaudhuri R.R."/>
            <person name="La Ragione R."/>
            <person name="Hildebrand F."/>
            <person name="Pallen M.J."/>
        </authorList>
    </citation>
    <scope>NUCLEOTIDE SEQUENCE</scope>
    <source>
        <strain evidence="3">6919</strain>
    </source>
</reference>
<feature type="signal peptide" evidence="1">
    <location>
        <begin position="1"/>
        <end position="21"/>
    </location>
</feature>